<dbReference type="FunFam" id="3.30.40.10:FF:000221">
    <property type="entry name" value="E3 ubiquitin-protein ligase FANCL isoform X2"/>
    <property type="match status" value="1"/>
</dbReference>
<accession>A0AAN9BGK2</accession>
<dbReference type="InterPro" id="IPR044037">
    <property type="entry name" value="FANCL_d3"/>
</dbReference>
<keyword evidence="1 3" id="KW-0479">Metal-binding</keyword>
<keyword evidence="2" id="KW-0862">Zinc</keyword>
<dbReference type="GO" id="GO:0061630">
    <property type="term" value="F:ubiquitin protein ligase activity"/>
    <property type="evidence" value="ECO:0007669"/>
    <property type="project" value="TreeGrafter"/>
</dbReference>
<dbReference type="Gene3D" id="3.30.40.10">
    <property type="entry name" value="Zinc/RING finger domain, C3HC4 (zinc finger)"/>
    <property type="match status" value="1"/>
</dbReference>
<dbReference type="GO" id="GO:0043240">
    <property type="term" value="C:Fanconi anaemia nuclear complex"/>
    <property type="evidence" value="ECO:0007669"/>
    <property type="project" value="InterPro"/>
</dbReference>
<dbReference type="CDD" id="cd23786">
    <property type="entry name" value="ELF_FANCL"/>
    <property type="match status" value="1"/>
</dbReference>
<dbReference type="PROSITE" id="PS50089">
    <property type="entry name" value="ZF_RING_2"/>
    <property type="match status" value="1"/>
</dbReference>
<dbReference type="InterPro" id="IPR016135">
    <property type="entry name" value="UBQ-conjugating_enzyme/RWD"/>
</dbReference>
<dbReference type="GO" id="GO:0036297">
    <property type="term" value="P:interstrand cross-link repair"/>
    <property type="evidence" value="ECO:0007669"/>
    <property type="project" value="InterPro"/>
</dbReference>
<dbReference type="SUPFAM" id="SSF57850">
    <property type="entry name" value="RING/U-box"/>
    <property type="match status" value="1"/>
</dbReference>
<dbReference type="InterPro" id="IPR026850">
    <property type="entry name" value="FANCL_C"/>
</dbReference>
<dbReference type="InterPro" id="IPR043003">
    <property type="entry name" value="FANCL_d3_sf"/>
</dbReference>
<protein>
    <recommendedName>
        <fullName evidence="4">RING-type domain-containing protein</fullName>
    </recommendedName>
</protein>
<proteinExistence type="predicted"/>
<dbReference type="AlphaFoldDB" id="A0AAN9BGK2"/>
<dbReference type="InterPro" id="IPR013083">
    <property type="entry name" value="Znf_RING/FYVE/PHD"/>
</dbReference>
<evidence type="ECO:0000256" key="1">
    <source>
        <dbReference type="ARBA" id="ARBA00022771"/>
    </source>
</evidence>
<dbReference type="Gene3D" id="3.10.110.20">
    <property type="entry name" value="RWD domain-like"/>
    <property type="match status" value="1"/>
</dbReference>
<dbReference type="Pfam" id="PF09765">
    <property type="entry name" value="FANCL_d1"/>
    <property type="match status" value="1"/>
</dbReference>
<gene>
    <name evidence="5" type="ORF">V1264_019449</name>
</gene>
<dbReference type="Pfam" id="PF18891">
    <property type="entry name" value="FANCL_d3"/>
    <property type="match status" value="1"/>
</dbReference>
<evidence type="ECO:0000259" key="4">
    <source>
        <dbReference type="PROSITE" id="PS50089"/>
    </source>
</evidence>
<evidence type="ECO:0000313" key="5">
    <source>
        <dbReference type="EMBL" id="KAK7104788.1"/>
    </source>
</evidence>
<dbReference type="InterPro" id="IPR043898">
    <property type="entry name" value="FANCL_d2"/>
</dbReference>
<dbReference type="CDD" id="cd23832">
    <property type="entry name" value="DRWD-C_FANCL"/>
    <property type="match status" value="1"/>
</dbReference>
<dbReference type="Gene3D" id="3.10.110.10">
    <property type="entry name" value="Ubiquitin Conjugating Enzyme"/>
    <property type="match status" value="1"/>
</dbReference>
<organism evidence="5 6">
    <name type="scientific">Littorina saxatilis</name>
    <dbReference type="NCBI Taxonomy" id="31220"/>
    <lineage>
        <taxon>Eukaryota</taxon>
        <taxon>Metazoa</taxon>
        <taxon>Spiralia</taxon>
        <taxon>Lophotrochozoa</taxon>
        <taxon>Mollusca</taxon>
        <taxon>Gastropoda</taxon>
        <taxon>Caenogastropoda</taxon>
        <taxon>Littorinimorpha</taxon>
        <taxon>Littorinoidea</taxon>
        <taxon>Littorinidae</taxon>
        <taxon>Littorina</taxon>
    </lineage>
</organism>
<keyword evidence="6" id="KW-1185">Reference proteome</keyword>
<reference evidence="5 6" key="1">
    <citation type="submission" date="2024-02" db="EMBL/GenBank/DDBJ databases">
        <title>Chromosome-scale genome assembly of the rough periwinkle Littorina saxatilis.</title>
        <authorList>
            <person name="De Jode A."/>
            <person name="Faria R."/>
            <person name="Formenti G."/>
            <person name="Sims Y."/>
            <person name="Smith T.P."/>
            <person name="Tracey A."/>
            <person name="Wood J.M.D."/>
            <person name="Zagrodzka Z.B."/>
            <person name="Johannesson K."/>
            <person name="Butlin R.K."/>
            <person name="Leder E.H."/>
        </authorList>
    </citation>
    <scope>NUCLEOTIDE SEQUENCE [LARGE SCALE GENOMIC DNA]</scope>
    <source>
        <strain evidence="5">Snail1</strain>
        <tissue evidence="5">Muscle</tissue>
    </source>
</reference>
<dbReference type="PANTHER" id="PTHR13206">
    <property type="entry name" value="UBIQUITIN LIGASE PROTEIN PHF9 FANCONI ANEMIA GROUP L PROTEIN"/>
    <property type="match status" value="1"/>
</dbReference>
<name>A0AAN9BGK2_9CAEN</name>
<evidence type="ECO:0000313" key="6">
    <source>
        <dbReference type="Proteomes" id="UP001374579"/>
    </source>
</evidence>
<dbReference type="SMART" id="SM01197">
    <property type="entry name" value="FANCL_C"/>
    <property type="match status" value="1"/>
</dbReference>
<dbReference type="Pfam" id="PF18890">
    <property type="entry name" value="FANCL_d2"/>
    <property type="match status" value="1"/>
</dbReference>
<evidence type="ECO:0000256" key="3">
    <source>
        <dbReference type="PROSITE-ProRule" id="PRU00175"/>
    </source>
</evidence>
<dbReference type="Proteomes" id="UP001374579">
    <property type="component" value="Unassembled WGS sequence"/>
</dbReference>
<evidence type="ECO:0000256" key="2">
    <source>
        <dbReference type="ARBA" id="ARBA00022833"/>
    </source>
</evidence>
<dbReference type="GO" id="GO:0006513">
    <property type="term" value="P:protein monoubiquitination"/>
    <property type="evidence" value="ECO:0007669"/>
    <property type="project" value="TreeGrafter"/>
</dbReference>
<dbReference type="InterPro" id="IPR001841">
    <property type="entry name" value="Znf_RING"/>
</dbReference>
<dbReference type="PANTHER" id="PTHR13206:SF0">
    <property type="entry name" value="E3 UBIQUITIN-PROTEIN LIGASE FANCL"/>
    <property type="match status" value="1"/>
</dbReference>
<sequence length="389" mass="43748">MDTLVSFPCLLPVQVLGSAIVYDGYLHVRVGAFLPSAKSTNFSHLGNGQCHSGEEYRIRVSLPEADNIEGLQLDCEWRLQCLLSEHHDVLSQRLKHCKDLTSYLKEVKSVVECLIEQTPASQSSVAQSRKIVEEMEKIGWEKLVNVDASFQNLTLQCEDAAHRQHRLIVHLGAQDSTPPQCVADLPGKFSFQWSAKGHVSDLMKQFEAALVRYQQFWDAVESVDQKTWVLEPDTPSFSACSRRIALSPGTSVQITVDPRHPTSMPECRFLGADQVINPLKDKLNSNIHLWDNSSSLVSNLETLLEVSFPSPTNSKKEDFSLECGICYSYRLGDEIPDKVCDDTHCGQPFHHSCLYEWMRSLPSCQQSFNTIFGECPFCTKPITIKLPTK</sequence>
<keyword evidence="1 3" id="KW-0863">Zinc-finger</keyword>
<dbReference type="GO" id="GO:0008270">
    <property type="term" value="F:zinc ion binding"/>
    <property type="evidence" value="ECO:0007669"/>
    <property type="project" value="UniProtKB-KW"/>
</dbReference>
<dbReference type="EMBL" id="JBAMIC010000008">
    <property type="protein sequence ID" value="KAK7104788.1"/>
    <property type="molecule type" value="Genomic_DNA"/>
</dbReference>
<dbReference type="CDD" id="cd23831">
    <property type="entry name" value="DRWD-N_FANCL"/>
    <property type="match status" value="1"/>
</dbReference>
<dbReference type="CDD" id="cd16490">
    <property type="entry name" value="RING-CH-C4HC3_FANCL"/>
    <property type="match status" value="1"/>
</dbReference>
<dbReference type="InterPro" id="IPR019162">
    <property type="entry name" value="FancL_WD-rpt_cont_dom"/>
</dbReference>
<dbReference type="Pfam" id="PF11793">
    <property type="entry name" value="FANCL_C"/>
    <property type="match status" value="1"/>
</dbReference>
<feature type="domain" description="RING-type" evidence="4">
    <location>
        <begin position="323"/>
        <end position="379"/>
    </location>
</feature>
<dbReference type="InterPro" id="IPR026848">
    <property type="entry name" value="Fancl"/>
</dbReference>
<comment type="caution">
    <text evidence="5">The sequence shown here is derived from an EMBL/GenBank/DDBJ whole genome shotgun (WGS) entry which is preliminary data.</text>
</comment>